<accession>I3ZEU1</accession>
<gene>
    <name evidence="3" type="ordered locus">Terro_1452</name>
</gene>
<evidence type="ECO:0000259" key="2">
    <source>
        <dbReference type="Pfam" id="PF00535"/>
    </source>
</evidence>
<feature type="domain" description="Glycosyltransferase 2-like" evidence="2">
    <location>
        <begin position="3"/>
        <end position="128"/>
    </location>
</feature>
<evidence type="ECO:0000313" key="4">
    <source>
        <dbReference type="Proteomes" id="UP000006056"/>
    </source>
</evidence>
<dbReference type="KEGG" id="trs:Terro_1452"/>
<dbReference type="SUPFAM" id="SSF53448">
    <property type="entry name" value="Nucleotide-diphospho-sugar transferases"/>
    <property type="match status" value="1"/>
</dbReference>
<dbReference type="HOGENOM" id="CLU_065962_0_0_0"/>
<dbReference type="STRING" id="926566.Terro_1452"/>
<evidence type="ECO:0000256" key="1">
    <source>
        <dbReference type="ARBA" id="ARBA00038494"/>
    </source>
</evidence>
<organism evidence="3 4">
    <name type="scientific">Terriglobus roseus (strain DSM 18391 / NRRL B-41598 / KBS 63)</name>
    <dbReference type="NCBI Taxonomy" id="926566"/>
    <lineage>
        <taxon>Bacteria</taxon>
        <taxon>Pseudomonadati</taxon>
        <taxon>Acidobacteriota</taxon>
        <taxon>Terriglobia</taxon>
        <taxon>Terriglobales</taxon>
        <taxon>Acidobacteriaceae</taxon>
        <taxon>Terriglobus</taxon>
    </lineage>
</organism>
<dbReference type="Pfam" id="PF00535">
    <property type="entry name" value="Glycos_transf_2"/>
    <property type="match status" value="1"/>
</dbReference>
<dbReference type="PANTHER" id="PTHR43630:SF2">
    <property type="entry name" value="GLYCOSYLTRANSFERASE"/>
    <property type="match status" value="1"/>
</dbReference>
<dbReference type="InterPro" id="IPR001173">
    <property type="entry name" value="Glyco_trans_2-like"/>
</dbReference>
<dbReference type="InterPro" id="IPR029044">
    <property type="entry name" value="Nucleotide-diphossugar_trans"/>
</dbReference>
<evidence type="ECO:0000313" key="3">
    <source>
        <dbReference type="EMBL" id="AFL87759.1"/>
    </source>
</evidence>
<keyword evidence="3" id="KW-0808">Transferase</keyword>
<comment type="similarity">
    <text evidence="1">Belongs to the glycosyltransferase 2 family. WaaE/KdtX subfamily.</text>
</comment>
<proteinExistence type="inferred from homology"/>
<name>I3ZEU1_TERRK</name>
<dbReference type="CDD" id="cd02511">
    <property type="entry name" value="Beta4Glucosyltransferase"/>
    <property type="match status" value="1"/>
</dbReference>
<protein>
    <submittedName>
        <fullName evidence="3">Glycosyl transferase</fullName>
    </submittedName>
</protein>
<dbReference type="OrthoDB" id="9815923at2"/>
<keyword evidence="4" id="KW-1185">Reference proteome</keyword>
<dbReference type="Proteomes" id="UP000006056">
    <property type="component" value="Chromosome"/>
</dbReference>
<dbReference type="PANTHER" id="PTHR43630">
    <property type="entry name" value="POLY-BETA-1,6-N-ACETYL-D-GLUCOSAMINE SYNTHASE"/>
    <property type="match status" value="1"/>
</dbReference>
<dbReference type="eggNOG" id="COG0463">
    <property type="taxonomic scope" value="Bacteria"/>
</dbReference>
<reference evidence="3 4" key="1">
    <citation type="submission" date="2012-06" db="EMBL/GenBank/DDBJ databases">
        <title>Complete genome of Terriglobus roseus DSM 18391.</title>
        <authorList>
            <consortium name="US DOE Joint Genome Institute (JGI-PGF)"/>
            <person name="Lucas S."/>
            <person name="Copeland A."/>
            <person name="Lapidus A."/>
            <person name="Glavina del Rio T."/>
            <person name="Dalin E."/>
            <person name="Tice H."/>
            <person name="Bruce D."/>
            <person name="Goodwin L."/>
            <person name="Pitluck S."/>
            <person name="Peters L."/>
            <person name="Mikhailova N."/>
            <person name="Munk A.C.C."/>
            <person name="Kyrpides N."/>
            <person name="Mavromatis K."/>
            <person name="Ivanova N."/>
            <person name="Brettin T."/>
            <person name="Detter J.C."/>
            <person name="Han C."/>
            <person name="Larimer F."/>
            <person name="Land M."/>
            <person name="Hauser L."/>
            <person name="Markowitz V."/>
            <person name="Cheng J.-F."/>
            <person name="Hugenholtz P."/>
            <person name="Woyke T."/>
            <person name="Wu D."/>
            <person name="Brambilla E."/>
            <person name="Klenk H.-P."/>
            <person name="Eisen J.A."/>
        </authorList>
    </citation>
    <scope>NUCLEOTIDE SEQUENCE [LARGE SCALE GENOMIC DNA]</scope>
    <source>
        <strain evidence="4">DSM 18391 / NRRL B-41598 / KBS 63</strain>
    </source>
</reference>
<sequence length="275" mass="31500">MISVVILTKNESTDIGGAIRSVSFSNDVHVFDSMSTDGTQEIARSLGATVHERVFDNYAAQRNASLTQPAFRHDWVLILDADERPTRELVAEMQRAVATADADVDGFRLRRHDYLWGTWLEHAQITPYYTRLVRRGRARYVREINELLEVDGRIVELQAPLNHYPFSKGIAHWVAKHNVYSTMEAQLLASGAATADASLQVALFGKDRGERRAAQKALFFKLPMRPVFKWIYMMFIRGAVLDGYAGLTYSTLQSFYEYLIELKRREIMHERLLNI</sequence>
<dbReference type="GO" id="GO:0016740">
    <property type="term" value="F:transferase activity"/>
    <property type="evidence" value="ECO:0007669"/>
    <property type="project" value="UniProtKB-KW"/>
</dbReference>
<dbReference type="AlphaFoldDB" id="I3ZEU1"/>
<dbReference type="Gene3D" id="3.90.550.10">
    <property type="entry name" value="Spore Coat Polysaccharide Biosynthesis Protein SpsA, Chain A"/>
    <property type="match status" value="1"/>
</dbReference>
<dbReference type="EMBL" id="CP003379">
    <property type="protein sequence ID" value="AFL87759.1"/>
    <property type="molecule type" value="Genomic_DNA"/>
</dbReference>
<dbReference type="RefSeq" id="WP_014785328.1">
    <property type="nucleotide sequence ID" value="NC_018014.1"/>
</dbReference>